<dbReference type="EMBL" id="BMEX01000024">
    <property type="protein sequence ID" value="GGA57324.1"/>
    <property type="molecule type" value="Genomic_DNA"/>
</dbReference>
<reference evidence="2" key="1">
    <citation type="journal article" date="2019" name="Int. J. Syst. Evol. Microbiol.">
        <title>The Global Catalogue of Microorganisms (GCM) 10K type strain sequencing project: providing services to taxonomists for standard genome sequencing and annotation.</title>
        <authorList>
            <consortium name="The Broad Institute Genomics Platform"/>
            <consortium name="The Broad Institute Genome Sequencing Center for Infectious Disease"/>
            <person name="Wu L."/>
            <person name="Ma J."/>
        </authorList>
    </citation>
    <scope>NUCLEOTIDE SEQUENCE [LARGE SCALE GENOMIC DNA]</scope>
    <source>
        <strain evidence="2">CGMCC 1.12404</strain>
    </source>
</reference>
<evidence type="ECO:0000313" key="1">
    <source>
        <dbReference type="EMBL" id="GGA57324.1"/>
    </source>
</evidence>
<comment type="caution">
    <text evidence="1">The sequence shown here is derived from an EMBL/GenBank/DDBJ whole genome shotgun (WGS) entry which is preliminary data.</text>
</comment>
<name>A0ABQ1H4B7_9BACL</name>
<accession>A0ABQ1H4B7</accession>
<proteinExistence type="predicted"/>
<keyword evidence="2" id="KW-1185">Reference proteome</keyword>
<evidence type="ECO:0000313" key="2">
    <source>
        <dbReference type="Proteomes" id="UP000617979"/>
    </source>
</evidence>
<organism evidence="1 2">
    <name type="scientific">Kroppenstedtia guangzhouensis</name>
    <dbReference type="NCBI Taxonomy" id="1274356"/>
    <lineage>
        <taxon>Bacteria</taxon>
        <taxon>Bacillati</taxon>
        <taxon>Bacillota</taxon>
        <taxon>Bacilli</taxon>
        <taxon>Bacillales</taxon>
        <taxon>Thermoactinomycetaceae</taxon>
        <taxon>Kroppenstedtia</taxon>
    </lineage>
</organism>
<protein>
    <submittedName>
        <fullName evidence="1">Uncharacterized protein</fullName>
    </submittedName>
</protein>
<dbReference type="Proteomes" id="UP000617979">
    <property type="component" value="Unassembled WGS sequence"/>
</dbReference>
<sequence length="115" mass="13317">MAHSLDGDLCRHGRHADRDLKWVETAEREGVTPSTTDVKITGSSMRAGDFVYAFRFSIARISRQNKYKPPPTKTTPKRNPNPIHIIMKVPLTIYRTPSRLGYYYFHLMLTYNKAF</sequence>
<gene>
    <name evidence="1" type="ORF">GCM10007416_33190</name>
</gene>